<reference evidence="2" key="1">
    <citation type="journal article" date="2019" name="Int. J. Syst. Evol. Microbiol.">
        <title>The Global Catalogue of Microorganisms (GCM) 10K type strain sequencing project: providing services to taxonomists for standard genome sequencing and annotation.</title>
        <authorList>
            <consortium name="The Broad Institute Genomics Platform"/>
            <consortium name="The Broad Institute Genome Sequencing Center for Infectious Disease"/>
            <person name="Wu L."/>
            <person name="Ma J."/>
        </authorList>
    </citation>
    <scope>NUCLEOTIDE SEQUENCE [LARGE SCALE GENOMIC DNA]</scope>
    <source>
        <strain evidence="2">CGMCC 1.10106</strain>
    </source>
</reference>
<protein>
    <submittedName>
        <fullName evidence="1">Lysophospholipase</fullName>
    </submittedName>
</protein>
<dbReference type="Pfam" id="PF11288">
    <property type="entry name" value="DUF3089"/>
    <property type="match status" value="1"/>
</dbReference>
<organism evidence="1 2">
    <name type="scientific">Sphingomonas psychrolutea</name>
    <dbReference type="NCBI Taxonomy" id="1259676"/>
    <lineage>
        <taxon>Bacteria</taxon>
        <taxon>Pseudomonadati</taxon>
        <taxon>Pseudomonadota</taxon>
        <taxon>Alphaproteobacteria</taxon>
        <taxon>Sphingomonadales</taxon>
        <taxon>Sphingomonadaceae</taxon>
        <taxon>Sphingomonas</taxon>
    </lineage>
</organism>
<evidence type="ECO:0000313" key="1">
    <source>
        <dbReference type="EMBL" id="GGA56039.1"/>
    </source>
</evidence>
<keyword evidence="2" id="KW-1185">Reference proteome</keyword>
<dbReference type="InterPro" id="IPR021440">
    <property type="entry name" value="DUF3089"/>
</dbReference>
<proteinExistence type="predicted"/>
<dbReference type="SUPFAM" id="SSF53474">
    <property type="entry name" value="alpha/beta-Hydrolases"/>
    <property type="match status" value="1"/>
</dbReference>
<dbReference type="EMBL" id="BMDW01000019">
    <property type="protein sequence ID" value="GGA56039.1"/>
    <property type="molecule type" value="Genomic_DNA"/>
</dbReference>
<sequence>MLFLLAAAVTPVPTDYRVPANWLCRPGRADACAGDIAATIVALDGTQTVEPAAKRAAPKADCFYVYPTTSMDPTPHSDLIAGDGETGMAASQAAPFRSACRVFAPLYRSVTLPALRAAMRTGTRLSGADFELPYADVRAAFRAYLTRDNHGRPFALIGHSQGSALLKRLVIEEIDDKPIQRQMLSAILPGTAVLVPRGRDVGGDLKSVPLCRAATQTGCVVTWASYRDTNPPPANALFGRAGGSDLVAGCTNPAHLTGGVAPLDPLLGFPWWRGGVAQFKQPAIWAARGKPVGTRFVRMPGLLSGACVARGDVRYLAVQVTPGAATDLVAATVGPDTVGDTAYPDWGFHVIDIAIVERDLIRLVAAQSAAWHKRK</sequence>
<dbReference type="InterPro" id="IPR029058">
    <property type="entry name" value="AB_hydrolase_fold"/>
</dbReference>
<evidence type="ECO:0000313" key="2">
    <source>
        <dbReference type="Proteomes" id="UP000618591"/>
    </source>
</evidence>
<comment type="caution">
    <text evidence="1">The sequence shown here is derived from an EMBL/GenBank/DDBJ whole genome shotgun (WGS) entry which is preliminary data.</text>
</comment>
<name>A0ABQ1H2Z1_9SPHN</name>
<dbReference type="Proteomes" id="UP000618591">
    <property type="component" value="Unassembled WGS sequence"/>
</dbReference>
<dbReference type="RefSeq" id="WP_188448573.1">
    <property type="nucleotide sequence ID" value="NZ_BMDW01000019.1"/>
</dbReference>
<gene>
    <name evidence="1" type="ORF">GCM10011395_28100</name>
</gene>
<accession>A0ABQ1H2Z1</accession>